<dbReference type="Proteomes" id="UP001164776">
    <property type="component" value="Unassembled WGS sequence"/>
</dbReference>
<feature type="domain" description="KIB1-4 beta-propeller" evidence="1">
    <location>
        <begin position="4"/>
        <end position="175"/>
    </location>
</feature>
<dbReference type="PANTHER" id="PTHR33127">
    <property type="entry name" value="TRANSMEMBRANE PROTEIN"/>
    <property type="match status" value="1"/>
</dbReference>
<dbReference type="Pfam" id="PF03478">
    <property type="entry name" value="Beta-prop_KIB1-4"/>
    <property type="match status" value="1"/>
</dbReference>
<evidence type="ECO:0000259" key="1">
    <source>
        <dbReference type="Pfam" id="PF03478"/>
    </source>
</evidence>
<evidence type="ECO:0000313" key="2">
    <source>
        <dbReference type="EMBL" id="KAJ1256248.1"/>
    </source>
</evidence>
<gene>
    <name evidence="2" type="ORF">BS78_K052800</name>
</gene>
<dbReference type="EMBL" id="MU629533">
    <property type="protein sequence ID" value="KAJ1256248.1"/>
    <property type="molecule type" value="Genomic_DNA"/>
</dbReference>
<protein>
    <recommendedName>
        <fullName evidence="1">KIB1-4 beta-propeller domain-containing protein</fullName>
    </recommendedName>
</protein>
<organism evidence="2 3">
    <name type="scientific">Paspalum vaginatum</name>
    <name type="common">seashore paspalum</name>
    <dbReference type="NCBI Taxonomy" id="158149"/>
    <lineage>
        <taxon>Eukaryota</taxon>
        <taxon>Viridiplantae</taxon>
        <taxon>Streptophyta</taxon>
        <taxon>Embryophyta</taxon>
        <taxon>Tracheophyta</taxon>
        <taxon>Spermatophyta</taxon>
        <taxon>Magnoliopsida</taxon>
        <taxon>Liliopsida</taxon>
        <taxon>Poales</taxon>
        <taxon>Poaceae</taxon>
        <taxon>PACMAD clade</taxon>
        <taxon>Panicoideae</taxon>
        <taxon>Andropogonodae</taxon>
        <taxon>Paspaleae</taxon>
        <taxon>Paspalinae</taxon>
        <taxon>Paspalum</taxon>
    </lineage>
</organism>
<dbReference type="OrthoDB" id="679852at2759"/>
<dbReference type="PANTHER" id="PTHR33127:SF33">
    <property type="entry name" value="DUF295 DOMAIN-CONTAINING PROTEIN"/>
    <property type="match status" value="1"/>
</dbReference>
<keyword evidence="3" id="KW-1185">Reference proteome</keyword>
<dbReference type="AlphaFoldDB" id="A0A9W7XCU0"/>
<reference evidence="2 3" key="1">
    <citation type="submission" date="2022-10" db="EMBL/GenBank/DDBJ databases">
        <title>WGS assembly of Paspalum vaginatum 540-79.</title>
        <authorList>
            <person name="Sun G."/>
            <person name="Wase N."/>
            <person name="Shu S."/>
            <person name="Jenkins J."/>
            <person name="Zhou B."/>
            <person name="Torres-Rodriguez J."/>
            <person name="Chen C."/>
            <person name="Sandor L."/>
            <person name="Plott C."/>
            <person name="Yoshinga Y."/>
            <person name="Daum C."/>
            <person name="Qi P."/>
            <person name="Barry K."/>
            <person name="Lipzen A."/>
            <person name="Berry L."/>
            <person name="Pedersen C."/>
            <person name="Gottilla T."/>
            <person name="Foltz A."/>
            <person name="Yu H."/>
            <person name="O'Malley R."/>
            <person name="Zhang C."/>
            <person name="Devos K."/>
            <person name="Sigmon B."/>
            <person name="Yu B."/>
            <person name="Obata T."/>
            <person name="Schmutz J."/>
            <person name="Schnable J."/>
        </authorList>
    </citation>
    <scope>NUCLEOTIDE SEQUENCE [LARGE SCALE GENOMIC DNA]</scope>
    <source>
        <strain evidence="3">cv. 540-79</strain>
    </source>
</reference>
<sequence length="244" mass="27821">MDCKCLLTYQDVTHPRCHIMLFDLLEPNKWYLKVAAGEGDHRWSRYTYDLGNYEVPGEPVVTKRIIYSVAAVQGELFFISSHEDMCAITFSTSASEPEFQYFDACLVAFPDEMCSGRTWLVENDGDLFLVSIFFVDFNRNNIGAIHVYKMDFSTETWCRVHDIGDAVFLLKDANMAAACRLPSQPPRAQREPDLLHEELDGRRCRFMHFRHRIGDSGDKSSPPTRGIAANLSGLYHLHKLAALS</sequence>
<proteinExistence type="predicted"/>
<comment type="caution">
    <text evidence="2">The sequence shown here is derived from an EMBL/GenBank/DDBJ whole genome shotgun (WGS) entry which is preliminary data.</text>
</comment>
<dbReference type="InterPro" id="IPR005174">
    <property type="entry name" value="KIB1-4_b-propeller"/>
</dbReference>
<accession>A0A9W7XCU0</accession>
<evidence type="ECO:0000313" key="3">
    <source>
        <dbReference type="Proteomes" id="UP001164776"/>
    </source>
</evidence>
<name>A0A9W7XCU0_9POAL</name>